<gene>
    <name evidence="1" type="ORF">EVAR_89672_1</name>
</gene>
<proteinExistence type="predicted"/>
<keyword evidence="2" id="KW-1185">Reference proteome</keyword>
<evidence type="ECO:0000313" key="1">
    <source>
        <dbReference type="EMBL" id="GBP72576.1"/>
    </source>
</evidence>
<evidence type="ECO:0000313" key="2">
    <source>
        <dbReference type="Proteomes" id="UP000299102"/>
    </source>
</evidence>
<reference evidence="1 2" key="1">
    <citation type="journal article" date="2019" name="Commun. Biol.">
        <title>The bagworm genome reveals a unique fibroin gene that provides high tensile strength.</title>
        <authorList>
            <person name="Kono N."/>
            <person name="Nakamura H."/>
            <person name="Ohtoshi R."/>
            <person name="Tomita M."/>
            <person name="Numata K."/>
            <person name="Arakawa K."/>
        </authorList>
    </citation>
    <scope>NUCLEOTIDE SEQUENCE [LARGE SCALE GENOMIC DNA]</scope>
</reference>
<dbReference type="Proteomes" id="UP000299102">
    <property type="component" value="Unassembled WGS sequence"/>
</dbReference>
<organism evidence="1 2">
    <name type="scientific">Eumeta variegata</name>
    <name type="common">Bagworm moth</name>
    <name type="synonym">Eumeta japonica</name>
    <dbReference type="NCBI Taxonomy" id="151549"/>
    <lineage>
        <taxon>Eukaryota</taxon>
        <taxon>Metazoa</taxon>
        <taxon>Ecdysozoa</taxon>
        <taxon>Arthropoda</taxon>
        <taxon>Hexapoda</taxon>
        <taxon>Insecta</taxon>
        <taxon>Pterygota</taxon>
        <taxon>Neoptera</taxon>
        <taxon>Endopterygota</taxon>
        <taxon>Lepidoptera</taxon>
        <taxon>Glossata</taxon>
        <taxon>Ditrysia</taxon>
        <taxon>Tineoidea</taxon>
        <taxon>Psychidae</taxon>
        <taxon>Oiketicinae</taxon>
        <taxon>Eumeta</taxon>
    </lineage>
</organism>
<dbReference type="EMBL" id="BGZK01001150">
    <property type="protein sequence ID" value="GBP72576.1"/>
    <property type="molecule type" value="Genomic_DNA"/>
</dbReference>
<sequence length="122" mass="12780">MTARNELSRRSVRDARLSAALFADSPFTRASVLLNSTTSTSRTTNVSTPTDGQAYAHRARLGHAIDCVSMPAPQAATWKCGARGPFLASDLGHNLDPDSNAAINLDSGSSSALTCVIDSTVD</sequence>
<name>A0A4C1Y9B5_EUMVA</name>
<accession>A0A4C1Y9B5</accession>
<comment type="caution">
    <text evidence="1">The sequence shown here is derived from an EMBL/GenBank/DDBJ whole genome shotgun (WGS) entry which is preliminary data.</text>
</comment>
<dbReference type="AlphaFoldDB" id="A0A4C1Y9B5"/>
<protein>
    <submittedName>
        <fullName evidence="1">Uncharacterized protein</fullName>
    </submittedName>
</protein>